<dbReference type="PANTHER" id="PTHR47331">
    <property type="entry name" value="PHD-TYPE DOMAIN-CONTAINING PROTEIN"/>
    <property type="match status" value="1"/>
</dbReference>
<evidence type="ECO:0000256" key="1">
    <source>
        <dbReference type="SAM" id="MobiDB-lite"/>
    </source>
</evidence>
<evidence type="ECO:0008006" key="4">
    <source>
        <dbReference type="Google" id="ProtNLM"/>
    </source>
</evidence>
<name>A0ABM1YGG0_AEDAL</name>
<reference evidence="2" key="2">
    <citation type="submission" date="2025-05" db="UniProtKB">
        <authorList>
            <consortium name="EnsemblMetazoa"/>
        </authorList>
    </citation>
    <scope>IDENTIFICATION</scope>
    <source>
        <strain evidence="2">Foshan</strain>
    </source>
</reference>
<dbReference type="RefSeq" id="XP_062702427.1">
    <property type="nucleotide sequence ID" value="XM_062846443.1"/>
</dbReference>
<dbReference type="EnsemblMetazoa" id="AALFPA23_008900.R12180">
    <property type="protein sequence ID" value="AALFPA23_008900.P12180"/>
    <property type="gene ID" value="AALFPA23_008900"/>
</dbReference>
<evidence type="ECO:0000313" key="2">
    <source>
        <dbReference type="EnsemblMetazoa" id="AALFPA23_008900.P12178"/>
    </source>
</evidence>
<dbReference type="EnsemblMetazoa" id="AALFPA23_008900.R12179">
    <property type="protein sequence ID" value="AALFPA23_008900.P12179"/>
    <property type="gene ID" value="AALFPA23_008900"/>
</dbReference>
<organism evidence="2 3">
    <name type="scientific">Aedes albopictus</name>
    <name type="common">Asian tiger mosquito</name>
    <name type="synonym">Stegomyia albopicta</name>
    <dbReference type="NCBI Taxonomy" id="7160"/>
    <lineage>
        <taxon>Eukaryota</taxon>
        <taxon>Metazoa</taxon>
        <taxon>Ecdysozoa</taxon>
        <taxon>Arthropoda</taxon>
        <taxon>Hexapoda</taxon>
        <taxon>Insecta</taxon>
        <taxon>Pterygota</taxon>
        <taxon>Neoptera</taxon>
        <taxon>Endopterygota</taxon>
        <taxon>Diptera</taxon>
        <taxon>Nematocera</taxon>
        <taxon>Culicoidea</taxon>
        <taxon>Culicidae</taxon>
        <taxon>Culicinae</taxon>
        <taxon>Aedini</taxon>
        <taxon>Aedes</taxon>
        <taxon>Stegomyia</taxon>
    </lineage>
</organism>
<dbReference type="InterPro" id="IPR005312">
    <property type="entry name" value="DUF1759"/>
</dbReference>
<evidence type="ECO:0000313" key="3">
    <source>
        <dbReference type="Proteomes" id="UP000069940"/>
    </source>
</evidence>
<proteinExistence type="predicted"/>
<dbReference type="Proteomes" id="UP000069940">
    <property type="component" value="Unassembled WGS sequence"/>
</dbReference>
<dbReference type="GeneID" id="134285522"/>
<reference evidence="3" key="1">
    <citation type="journal article" date="2015" name="Proc. Natl. Acad. Sci. U.S.A.">
        <title>Genome sequence of the Asian Tiger mosquito, Aedes albopictus, reveals insights into its biology, genetics, and evolution.</title>
        <authorList>
            <person name="Chen X.G."/>
            <person name="Jiang X."/>
            <person name="Gu J."/>
            <person name="Xu M."/>
            <person name="Wu Y."/>
            <person name="Deng Y."/>
            <person name="Zhang C."/>
            <person name="Bonizzoni M."/>
            <person name="Dermauw W."/>
            <person name="Vontas J."/>
            <person name="Armbruster P."/>
            <person name="Huang X."/>
            <person name="Yang Y."/>
            <person name="Zhang H."/>
            <person name="He W."/>
            <person name="Peng H."/>
            <person name="Liu Y."/>
            <person name="Wu K."/>
            <person name="Chen J."/>
            <person name="Lirakis M."/>
            <person name="Topalis P."/>
            <person name="Van Leeuwen T."/>
            <person name="Hall A.B."/>
            <person name="Jiang X."/>
            <person name="Thorpe C."/>
            <person name="Mueller R.L."/>
            <person name="Sun C."/>
            <person name="Waterhouse R.M."/>
            <person name="Yan G."/>
            <person name="Tu Z.J."/>
            <person name="Fang X."/>
            <person name="James A.A."/>
        </authorList>
    </citation>
    <scope>NUCLEOTIDE SEQUENCE [LARGE SCALE GENOMIC DNA]</scope>
    <source>
        <strain evidence="3">Foshan</strain>
    </source>
</reference>
<dbReference type="Pfam" id="PF03564">
    <property type="entry name" value="DUF1759"/>
    <property type="match status" value="1"/>
</dbReference>
<dbReference type="RefSeq" id="XP_062702428.1">
    <property type="nucleotide sequence ID" value="XM_062846444.1"/>
</dbReference>
<protein>
    <recommendedName>
        <fullName evidence="4">Peptidase aspartic putative domain-containing protein</fullName>
    </recommendedName>
</protein>
<dbReference type="EnsemblMetazoa" id="AALFPA23_008900.R12178">
    <property type="protein sequence ID" value="AALFPA23_008900.P12178"/>
    <property type="gene ID" value="AALFPA23_008900"/>
</dbReference>
<keyword evidence="3" id="KW-1185">Reference proteome</keyword>
<accession>A0ABM1YGG0</accession>
<dbReference type="RefSeq" id="XP_062702426.1">
    <property type="nucleotide sequence ID" value="XM_062846442.1"/>
</dbReference>
<sequence length="974" mass="107200">MEENHRREMERKRLELKKLANKAMMGIIDSTKNELVNSSNEQSEAAGISKVQNWMQQMVGEMRNLSIAQPSARAEEIVSGEPTFDISSFLTTRDTTLSGLDPTSSSAIQGSQSRSVVIPATTIPSVQPMPVAVGTSQLGSGSWLDINMQTEINRYQHLGMLPRGLASRVPPGLGINTQTNVVTVCSTIPTVGSTSNHSGLPVVPGLTIADNLLTNTQSQYHPGIATNLSAPFVPSATSLPNSVHGLPFNIAMNGSSQAFQQFPAAGYANNVGANRGVPLGQSNFQSFPRMHNPLAQLQIVPTQHQLMARQVMPKDLPVFRGDPEDWPLFYSAYVNSTTACGYSDVENLARLQKALQGKAFDAVKSRLLLPACVPQVLNTLYMLFGRPELIIQTLLNRIREVPPPRSDRLDTLISFGMAVQNLCDHLEAAGQIVHLCNPTLLQELVEKIPAQQRLDWALYKRQFMAVDLRTFSTYMSTLVAAASDVTVITDTKQSQAGRSDRGKEKNFLNAHSSAEPSKREILEENISGVVCLACNGSNHEVKDCVIFKKWSPENRWEIVRDYHLCKMCLGKHGQRPCKQQGNCGMEGCQLRHHPLLHVECQKQQVTTELQPNAGNVNVSSGEGVNAHHSTGNATMFRIIPVKLSWNEKSVETFAFLDDGSSMTFMEQSIADRLGINDGESLPLDLAWTGNINRQIANSKRVSIEVSGLGASKNFTLNDTRTVPNLELPRQTLKYEELSRQYAHLKGLPISSYESVSPGILIGSNNASLIATLKLREGELGDPLAAKTRLGWSIYGHLADMRKTQNFSFHIRESSEKYKVVEKLENCCPKSGDADTCTSRRSTRHVSREIKLDKLKSHKDYVSSGIETEKGCWNAVECRTWSTRRGNGWNQTPRDTDASVKDDISSPKPAVLMRHSVGNALYNGYGSALRAGECCRYWQHCLESFSDAPGSKSALLYASDMGEIPMAKLSKMSIA</sequence>
<feature type="region of interest" description="Disordered" evidence="1">
    <location>
        <begin position="491"/>
        <end position="514"/>
    </location>
</feature>
<dbReference type="RefSeq" id="XP_062702425.1">
    <property type="nucleotide sequence ID" value="XM_062846441.1"/>
</dbReference>
<dbReference type="EnsemblMetazoa" id="AALFPA23_008900.R12181">
    <property type="protein sequence ID" value="AALFPA23_008900.P12181"/>
    <property type="gene ID" value="AALFPA23_008900"/>
</dbReference>